<dbReference type="AlphaFoldDB" id="Q0F3L4"/>
<reference evidence="2 3" key="1">
    <citation type="submission" date="2006-09" db="EMBL/GenBank/DDBJ databases">
        <authorList>
            <person name="Emerson D."/>
            <person name="Ferriera S."/>
            <person name="Johnson J."/>
            <person name="Kravitz S."/>
            <person name="Halpern A."/>
            <person name="Remington K."/>
            <person name="Beeson K."/>
            <person name="Tran B."/>
            <person name="Rogers Y.-H."/>
            <person name="Friedman R."/>
            <person name="Venter J.C."/>
        </authorList>
    </citation>
    <scope>NUCLEOTIDE SEQUENCE [LARGE SCALE GENOMIC DNA]</scope>
    <source>
        <strain evidence="2 3">PV-1</strain>
    </source>
</reference>
<dbReference type="HOGENOM" id="CLU_1893688_0_0_0"/>
<keyword evidence="1" id="KW-1133">Transmembrane helix</keyword>
<dbReference type="EMBL" id="AATS01000001">
    <property type="protein sequence ID" value="EAU55927.1"/>
    <property type="molecule type" value="Genomic_DNA"/>
</dbReference>
<comment type="caution">
    <text evidence="2">The sequence shown here is derived from an EMBL/GenBank/DDBJ whole genome shotgun (WGS) entry which is preliminary data.</text>
</comment>
<dbReference type="STRING" id="314344.AL013_03985"/>
<dbReference type="RefSeq" id="WP_009851073.1">
    <property type="nucleotide sequence ID" value="NZ_DS022295.1"/>
</dbReference>
<keyword evidence="3" id="KW-1185">Reference proteome</keyword>
<keyword evidence="1" id="KW-0812">Transmembrane</keyword>
<dbReference type="OrthoDB" id="5294147at2"/>
<proteinExistence type="predicted"/>
<evidence type="ECO:0000256" key="1">
    <source>
        <dbReference type="SAM" id="Phobius"/>
    </source>
</evidence>
<dbReference type="eggNOG" id="ENOG502ZV0P">
    <property type="taxonomic scope" value="Bacteria"/>
</dbReference>
<organism evidence="2 3">
    <name type="scientific">Mariprofundus ferrooxydans PV-1</name>
    <dbReference type="NCBI Taxonomy" id="314345"/>
    <lineage>
        <taxon>Bacteria</taxon>
        <taxon>Pseudomonadati</taxon>
        <taxon>Pseudomonadota</taxon>
        <taxon>Candidatius Mariprofundia</taxon>
        <taxon>Mariprofundales</taxon>
        <taxon>Mariprofundaceae</taxon>
        <taxon>Mariprofundus</taxon>
    </lineage>
</organism>
<evidence type="ECO:0000313" key="3">
    <source>
        <dbReference type="Proteomes" id="UP000005297"/>
    </source>
</evidence>
<accession>Q0F3L4</accession>
<protein>
    <submittedName>
        <fullName evidence="2">Uncharacterized protein</fullName>
    </submittedName>
</protein>
<feature type="transmembrane region" description="Helical" evidence="1">
    <location>
        <begin position="43"/>
        <end position="73"/>
    </location>
</feature>
<dbReference type="InParanoid" id="Q0F3L4"/>
<name>Q0F3L4_9PROT</name>
<dbReference type="Proteomes" id="UP000005297">
    <property type="component" value="Unassembled WGS sequence"/>
</dbReference>
<evidence type="ECO:0000313" key="2">
    <source>
        <dbReference type="EMBL" id="EAU55927.1"/>
    </source>
</evidence>
<keyword evidence="1" id="KW-0472">Membrane</keyword>
<gene>
    <name evidence="2" type="ORF">SPV1_03883</name>
</gene>
<sequence>MGEHVTRSIEFKSQSNESTNPAEMHLTAFSQQEMKVRALQSLLGFWLIAAICVLIPIAHFVLVPGFFIGGIVVASRRWKTAEEGRDATGTCPDCSKDICIPLDKIAELPQWHDCPECAKPLALQLPEAAETSQA</sequence>